<name>A0AAD5RAM9_PARTN</name>
<dbReference type="AlphaFoldDB" id="A0AAD5RAM9"/>
<evidence type="ECO:0000313" key="1">
    <source>
        <dbReference type="EMBL" id="KAJ1372837.1"/>
    </source>
</evidence>
<dbReference type="Proteomes" id="UP001196413">
    <property type="component" value="Unassembled WGS sequence"/>
</dbReference>
<protein>
    <submittedName>
        <fullName evidence="1">Uncharacterized protein</fullName>
    </submittedName>
</protein>
<gene>
    <name evidence="1" type="ORF">KIN20_035120</name>
</gene>
<reference evidence="1" key="1">
    <citation type="submission" date="2021-06" db="EMBL/GenBank/DDBJ databases">
        <title>Parelaphostrongylus tenuis whole genome reference sequence.</title>
        <authorList>
            <person name="Garwood T.J."/>
            <person name="Larsen P.A."/>
            <person name="Fountain-Jones N.M."/>
            <person name="Garbe J.R."/>
            <person name="Macchietto M.G."/>
            <person name="Kania S.A."/>
            <person name="Gerhold R.W."/>
            <person name="Richards J.E."/>
            <person name="Wolf T.M."/>
        </authorList>
    </citation>
    <scope>NUCLEOTIDE SEQUENCE</scope>
    <source>
        <strain evidence="1">MNPRO001-30</strain>
        <tissue evidence="1">Meninges</tissue>
    </source>
</reference>
<dbReference type="EMBL" id="JAHQIW010007196">
    <property type="protein sequence ID" value="KAJ1372837.1"/>
    <property type="molecule type" value="Genomic_DNA"/>
</dbReference>
<organism evidence="1 2">
    <name type="scientific">Parelaphostrongylus tenuis</name>
    <name type="common">Meningeal worm</name>
    <dbReference type="NCBI Taxonomy" id="148309"/>
    <lineage>
        <taxon>Eukaryota</taxon>
        <taxon>Metazoa</taxon>
        <taxon>Ecdysozoa</taxon>
        <taxon>Nematoda</taxon>
        <taxon>Chromadorea</taxon>
        <taxon>Rhabditida</taxon>
        <taxon>Rhabditina</taxon>
        <taxon>Rhabditomorpha</taxon>
        <taxon>Strongyloidea</taxon>
        <taxon>Metastrongylidae</taxon>
        <taxon>Parelaphostrongylus</taxon>
    </lineage>
</organism>
<keyword evidence="2" id="KW-1185">Reference proteome</keyword>
<sequence>MAYSNEVSVPMRVRGISTDLVDTGNNCTHGTENHCLVTENTVTSLYAADLCVPNATKILTPIAAQYLAISGHRKPQISL</sequence>
<accession>A0AAD5RAM9</accession>
<proteinExistence type="predicted"/>
<comment type="caution">
    <text evidence="1">The sequence shown here is derived from an EMBL/GenBank/DDBJ whole genome shotgun (WGS) entry which is preliminary data.</text>
</comment>
<evidence type="ECO:0000313" key="2">
    <source>
        <dbReference type="Proteomes" id="UP001196413"/>
    </source>
</evidence>